<keyword evidence="2" id="KW-0808">Transferase</keyword>
<dbReference type="SMART" id="SM00220">
    <property type="entry name" value="S_TKc"/>
    <property type="match status" value="1"/>
</dbReference>
<protein>
    <submittedName>
        <fullName evidence="7">Uncharacterized protein</fullName>
    </submittedName>
</protein>
<accession>A0A8J1U055</accession>
<dbReference type="InterPro" id="IPR017441">
    <property type="entry name" value="Protein_kinase_ATP_BS"/>
</dbReference>
<evidence type="ECO:0000256" key="3">
    <source>
        <dbReference type="ARBA" id="ARBA00022741"/>
    </source>
</evidence>
<evidence type="ECO:0000256" key="2">
    <source>
        <dbReference type="ARBA" id="ARBA00022679"/>
    </source>
</evidence>
<keyword evidence="5" id="KW-0067">ATP-binding</keyword>
<dbReference type="GO" id="GO:0005524">
    <property type="term" value="F:ATP binding"/>
    <property type="evidence" value="ECO:0007669"/>
    <property type="project" value="UniProtKB-UniRule"/>
</dbReference>
<evidence type="ECO:0000256" key="4">
    <source>
        <dbReference type="ARBA" id="ARBA00022777"/>
    </source>
</evidence>
<dbReference type="FunFam" id="1.10.510.10:FF:000594">
    <property type="entry name" value="Myosin light chain kinase isoform-III"/>
    <property type="match status" value="1"/>
</dbReference>
<reference evidence="7" key="1">
    <citation type="submission" date="2022-03" db="EMBL/GenBank/DDBJ databases">
        <authorList>
            <person name="Martin C."/>
        </authorList>
    </citation>
    <scope>NUCLEOTIDE SEQUENCE</scope>
</reference>
<dbReference type="Gene3D" id="3.30.200.20">
    <property type="entry name" value="Phosphorylase Kinase, domain 1"/>
    <property type="match status" value="1"/>
</dbReference>
<dbReference type="SUPFAM" id="SSF56112">
    <property type="entry name" value="Protein kinase-like (PK-like)"/>
    <property type="match status" value="1"/>
</dbReference>
<dbReference type="PANTHER" id="PTHR24342">
    <property type="entry name" value="SERINE/THREONINE-PROTEIN KINASE 17"/>
    <property type="match status" value="1"/>
</dbReference>
<dbReference type="EMBL" id="CAIIXF020000006">
    <property type="protein sequence ID" value="CAH1787071.1"/>
    <property type="molecule type" value="Genomic_DNA"/>
</dbReference>
<dbReference type="AlphaFoldDB" id="A0A8J1U055"/>
<dbReference type="PANTHER" id="PTHR24342:SF20">
    <property type="entry name" value="MYOSIN LIGHT CHAIN KINASE, SMOOTH MUSCLE"/>
    <property type="match status" value="1"/>
</dbReference>
<feature type="region of interest" description="Disordered" evidence="6">
    <location>
        <begin position="46"/>
        <end position="73"/>
    </location>
</feature>
<organism evidence="7 8">
    <name type="scientific">Owenia fusiformis</name>
    <name type="common">Polychaete worm</name>
    <dbReference type="NCBI Taxonomy" id="6347"/>
    <lineage>
        <taxon>Eukaryota</taxon>
        <taxon>Metazoa</taxon>
        <taxon>Spiralia</taxon>
        <taxon>Lophotrochozoa</taxon>
        <taxon>Annelida</taxon>
        <taxon>Polychaeta</taxon>
        <taxon>Sedentaria</taxon>
        <taxon>Canalipalpata</taxon>
        <taxon>Sabellida</taxon>
        <taxon>Oweniida</taxon>
        <taxon>Oweniidae</taxon>
        <taxon>Owenia</taxon>
    </lineage>
</organism>
<feature type="region of interest" description="Disordered" evidence="6">
    <location>
        <begin position="170"/>
        <end position="208"/>
    </location>
</feature>
<keyword evidence="4" id="KW-0418">Kinase</keyword>
<evidence type="ECO:0000256" key="5">
    <source>
        <dbReference type="ARBA" id="ARBA00022840"/>
    </source>
</evidence>
<evidence type="ECO:0000256" key="6">
    <source>
        <dbReference type="SAM" id="MobiDB-lite"/>
    </source>
</evidence>
<dbReference type="Pfam" id="PF00069">
    <property type="entry name" value="Pkinase"/>
    <property type="match status" value="1"/>
</dbReference>
<feature type="compositionally biased region" description="Polar residues" evidence="6">
    <location>
        <begin position="184"/>
        <end position="199"/>
    </location>
</feature>
<dbReference type="PROSITE" id="PS50011">
    <property type="entry name" value="PROTEIN_KINASE_DOM"/>
    <property type="match status" value="1"/>
</dbReference>
<dbReference type="GO" id="GO:0004674">
    <property type="term" value="F:protein serine/threonine kinase activity"/>
    <property type="evidence" value="ECO:0007669"/>
    <property type="project" value="UniProtKB-KW"/>
</dbReference>
<dbReference type="GO" id="GO:0043065">
    <property type="term" value="P:positive regulation of apoptotic process"/>
    <property type="evidence" value="ECO:0007669"/>
    <property type="project" value="TreeGrafter"/>
</dbReference>
<dbReference type="OrthoDB" id="504170at2759"/>
<dbReference type="Gene3D" id="1.10.510.10">
    <property type="entry name" value="Transferase(Phosphotransferase) domain 1"/>
    <property type="match status" value="1"/>
</dbReference>
<evidence type="ECO:0000313" key="8">
    <source>
        <dbReference type="Proteomes" id="UP000749559"/>
    </source>
</evidence>
<dbReference type="PROSITE" id="PS00107">
    <property type="entry name" value="PROTEIN_KINASE_ATP"/>
    <property type="match status" value="1"/>
</dbReference>
<dbReference type="GO" id="GO:0035556">
    <property type="term" value="P:intracellular signal transduction"/>
    <property type="evidence" value="ECO:0007669"/>
    <property type="project" value="TreeGrafter"/>
</dbReference>
<keyword evidence="3" id="KW-0547">Nucleotide-binding</keyword>
<dbReference type="InterPro" id="IPR008271">
    <property type="entry name" value="Ser/Thr_kinase_AS"/>
</dbReference>
<evidence type="ECO:0000256" key="1">
    <source>
        <dbReference type="ARBA" id="ARBA00022527"/>
    </source>
</evidence>
<feature type="compositionally biased region" description="Low complexity" evidence="6">
    <location>
        <begin position="54"/>
        <end position="64"/>
    </location>
</feature>
<evidence type="ECO:0000313" key="7">
    <source>
        <dbReference type="EMBL" id="CAH1787071.1"/>
    </source>
</evidence>
<dbReference type="Proteomes" id="UP000749559">
    <property type="component" value="Unassembled WGS sequence"/>
</dbReference>
<comment type="caution">
    <text evidence="7">The sequence shown here is derived from an EMBL/GenBank/DDBJ whole genome shotgun (WGS) entry which is preliminary data.</text>
</comment>
<dbReference type="InterPro" id="IPR011009">
    <property type="entry name" value="Kinase-like_dom_sf"/>
</dbReference>
<dbReference type="PROSITE" id="PS00108">
    <property type="entry name" value="PROTEIN_KINASE_ST"/>
    <property type="match status" value="1"/>
</dbReference>
<feature type="region of interest" description="Disordered" evidence="6">
    <location>
        <begin position="114"/>
        <end position="146"/>
    </location>
</feature>
<sequence>MVYKTAVCTLVERFGGGNDGHKGRQPKKMTSGRMRKDLRLIMAKFENQTNAGSTQPTTTKTTTTSAQKDVTSSQLDVNTTQTLTMTTMSIESSQQKVMTSKQEMQTSLNKVVTSVRGDSGYGGFSDTDRSEGETSRPSSGICESPSENLDIHFTSALTLNLNPNKSIRDNTPNLKSCDEDESEITNNDTPLTPEPNVTITPAEDTDTARNEDGHVFVNTTERSVAEERGKLDIAEGGVSKVPRTSIHDENGIIRIDETDYGDDGELSIEHKQVKLKKKKRVTTEFEMLEFLGRGKFGEVTKCLEKSTGKVFAAKCVYAPTEQMVKEVANEIDIMNSLHHARLLQLHDAFQHKDEINLVLECILGGELFDRVLRDDFILTERACMLFMRQICEGVEYMHSQDILHLDMKPENILCLTWTGTNIKIIDFGLARRKKPDEDMRVMFGTPEFMAPEVANYDLIGTETDMWSVGVVCYVLLTGLSPFMGPTDAETLGNVTKAEYDFNYKEFETISDTAKDFIKKLLIPDRTKRMSARECLEHEWLQRQPCKIKPKQLSKKKLRGFVCRRKWQKAVNAILALKRMGVQLQ</sequence>
<proteinExistence type="predicted"/>
<gene>
    <name evidence="7" type="ORF">OFUS_LOCUS12848</name>
</gene>
<name>A0A8J1U055_OWEFU</name>
<dbReference type="GO" id="GO:0005634">
    <property type="term" value="C:nucleus"/>
    <property type="evidence" value="ECO:0007669"/>
    <property type="project" value="TreeGrafter"/>
</dbReference>
<keyword evidence="1" id="KW-0723">Serine/threonine-protein kinase</keyword>
<keyword evidence="8" id="KW-1185">Reference proteome</keyword>
<dbReference type="InterPro" id="IPR000719">
    <property type="entry name" value="Prot_kinase_dom"/>
</dbReference>